<evidence type="ECO:0000256" key="6">
    <source>
        <dbReference type="ARBA" id="ARBA00033752"/>
    </source>
</evidence>
<keyword evidence="2" id="KW-0809">Transit peptide</keyword>
<organism evidence="8 9">
    <name type="scientific">Ridgeia piscesae</name>
    <name type="common">Tubeworm</name>
    <dbReference type="NCBI Taxonomy" id="27915"/>
    <lineage>
        <taxon>Eukaryota</taxon>
        <taxon>Metazoa</taxon>
        <taxon>Spiralia</taxon>
        <taxon>Lophotrochozoa</taxon>
        <taxon>Annelida</taxon>
        <taxon>Polychaeta</taxon>
        <taxon>Sedentaria</taxon>
        <taxon>Canalipalpata</taxon>
        <taxon>Sabellida</taxon>
        <taxon>Siboglinidae</taxon>
        <taxon>Ridgeia</taxon>
    </lineage>
</organism>
<evidence type="ECO:0000256" key="5">
    <source>
        <dbReference type="ARBA" id="ARBA00023274"/>
    </source>
</evidence>
<dbReference type="Proteomes" id="UP001209878">
    <property type="component" value="Unassembled WGS sequence"/>
</dbReference>
<comment type="subcellular location">
    <subcellularLocation>
        <location evidence="1">Mitochondrion</location>
    </subcellularLocation>
</comment>
<accession>A0AAD9KUU6</accession>
<reference evidence="8" key="1">
    <citation type="journal article" date="2023" name="Mol. Biol. Evol.">
        <title>Third-Generation Sequencing Reveals the Adaptive Role of the Epigenome in Three Deep-Sea Polychaetes.</title>
        <authorList>
            <person name="Perez M."/>
            <person name="Aroh O."/>
            <person name="Sun Y."/>
            <person name="Lan Y."/>
            <person name="Juniper S.K."/>
            <person name="Young C.R."/>
            <person name="Angers B."/>
            <person name="Qian P.Y."/>
        </authorList>
    </citation>
    <scope>NUCLEOTIDE SEQUENCE</scope>
    <source>
        <strain evidence="8">R07B-5</strain>
    </source>
</reference>
<keyword evidence="9" id="KW-1185">Reference proteome</keyword>
<name>A0AAD9KUU6_RIDPI</name>
<keyword evidence="4" id="KW-0496">Mitochondrion</keyword>
<gene>
    <name evidence="8" type="ORF">NP493_563g04058</name>
</gene>
<evidence type="ECO:0000313" key="9">
    <source>
        <dbReference type="Proteomes" id="UP001209878"/>
    </source>
</evidence>
<evidence type="ECO:0000256" key="2">
    <source>
        <dbReference type="ARBA" id="ARBA00022946"/>
    </source>
</evidence>
<dbReference type="GO" id="GO:0003735">
    <property type="term" value="F:structural constituent of ribosome"/>
    <property type="evidence" value="ECO:0007669"/>
    <property type="project" value="TreeGrafter"/>
</dbReference>
<keyword evidence="3" id="KW-0689">Ribosomal protein</keyword>
<protein>
    <recommendedName>
        <fullName evidence="7">Large ribosomal subunit protein mL54</fullName>
    </recommendedName>
</protein>
<dbReference type="EMBL" id="JAODUO010000563">
    <property type="protein sequence ID" value="KAK2178098.1"/>
    <property type="molecule type" value="Genomic_DNA"/>
</dbReference>
<dbReference type="GO" id="GO:0005762">
    <property type="term" value="C:mitochondrial large ribosomal subunit"/>
    <property type="evidence" value="ECO:0007669"/>
    <property type="project" value="TreeGrafter"/>
</dbReference>
<dbReference type="AlphaFoldDB" id="A0AAD9KUU6"/>
<comment type="caution">
    <text evidence="8">The sequence shown here is derived from an EMBL/GenBank/DDBJ whole genome shotgun (WGS) entry which is preliminary data.</text>
</comment>
<evidence type="ECO:0000256" key="3">
    <source>
        <dbReference type="ARBA" id="ARBA00022980"/>
    </source>
</evidence>
<evidence type="ECO:0000256" key="1">
    <source>
        <dbReference type="ARBA" id="ARBA00004173"/>
    </source>
</evidence>
<dbReference type="PANTHER" id="PTHR28595:SF1">
    <property type="entry name" value="LARGE RIBOSOMAL SUBUNIT PROTEIN ML54"/>
    <property type="match status" value="1"/>
</dbReference>
<evidence type="ECO:0000256" key="4">
    <source>
        <dbReference type="ARBA" id="ARBA00023128"/>
    </source>
</evidence>
<sequence>MATFRLSLQRLWQSHIPSHLCKPTQAWKIPSHGYAVKKLTGAKGAKAMAAAGGVQRKRLEVETDPEKLCKFVCGGNIYKEGSDPELKPDSEYPDWLWELRTERGSVPLEELEPDTYKYWQCLRHTEMKRVAKLRKAKHKFKDFRKVYTW</sequence>
<dbReference type="InterPro" id="IPR013870">
    <property type="entry name" value="Ribosomal_mL54"/>
</dbReference>
<dbReference type="PANTHER" id="PTHR28595">
    <property type="entry name" value="39S RIBOSOMAL PROTEIN L54, MITOCHONDRIAL"/>
    <property type="match status" value="1"/>
</dbReference>
<dbReference type="Pfam" id="PF08561">
    <property type="entry name" value="Ribosomal_L37"/>
    <property type="match status" value="1"/>
</dbReference>
<evidence type="ECO:0000313" key="8">
    <source>
        <dbReference type="EMBL" id="KAK2178098.1"/>
    </source>
</evidence>
<keyword evidence="5" id="KW-0687">Ribonucleoprotein</keyword>
<proteinExistence type="inferred from homology"/>
<comment type="similarity">
    <text evidence="6">Belongs to the mitochondrion-specific ribosomal protein mL54 family.</text>
</comment>
<evidence type="ECO:0000256" key="7">
    <source>
        <dbReference type="ARBA" id="ARBA00035179"/>
    </source>
</evidence>